<dbReference type="EMBL" id="UZAM01008193">
    <property type="protein sequence ID" value="VDP03709.1"/>
    <property type="molecule type" value="Genomic_DNA"/>
</dbReference>
<dbReference type="AlphaFoldDB" id="A0A183IKR9"/>
<accession>A0A183IKR9</accession>
<name>A0A183IKR9_9BILA</name>
<sequence>MVGRSVGRLVCRPFAVVAAVRGGSQPPQAPQSPQPPQPPTLHSQRIVSNFCFAHGKCLFIAGEIALVGTVVIGTATTFRLMALTPPMIAQ</sequence>
<evidence type="ECO:0000313" key="3">
    <source>
        <dbReference type="WBParaSite" id="SBAD_0000439901-mRNA-1"/>
    </source>
</evidence>
<protein>
    <submittedName>
        <fullName evidence="3">Secreted protein</fullName>
    </submittedName>
</protein>
<evidence type="ECO:0000313" key="2">
    <source>
        <dbReference type="Proteomes" id="UP000270296"/>
    </source>
</evidence>
<organism evidence="3">
    <name type="scientific">Soboliphyme baturini</name>
    <dbReference type="NCBI Taxonomy" id="241478"/>
    <lineage>
        <taxon>Eukaryota</taxon>
        <taxon>Metazoa</taxon>
        <taxon>Ecdysozoa</taxon>
        <taxon>Nematoda</taxon>
        <taxon>Enoplea</taxon>
        <taxon>Dorylaimia</taxon>
        <taxon>Dioctophymatida</taxon>
        <taxon>Dioctophymatoidea</taxon>
        <taxon>Soboliphymatidae</taxon>
        <taxon>Soboliphyme</taxon>
    </lineage>
</organism>
<dbReference type="WBParaSite" id="SBAD_0000439901-mRNA-1">
    <property type="protein sequence ID" value="SBAD_0000439901-mRNA-1"/>
    <property type="gene ID" value="SBAD_0000439901"/>
</dbReference>
<proteinExistence type="predicted"/>
<gene>
    <name evidence="1" type="ORF">SBAD_LOCUS4215</name>
</gene>
<reference evidence="1 2" key="2">
    <citation type="submission" date="2018-11" db="EMBL/GenBank/DDBJ databases">
        <authorList>
            <consortium name="Pathogen Informatics"/>
        </authorList>
    </citation>
    <scope>NUCLEOTIDE SEQUENCE [LARGE SCALE GENOMIC DNA]</scope>
</reference>
<reference evidence="3" key="1">
    <citation type="submission" date="2016-06" db="UniProtKB">
        <authorList>
            <consortium name="WormBaseParasite"/>
        </authorList>
    </citation>
    <scope>IDENTIFICATION</scope>
</reference>
<keyword evidence="2" id="KW-1185">Reference proteome</keyword>
<evidence type="ECO:0000313" key="1">
    <source>
        <dbReference type="EMBL" id="VDP03709.1"/>
    </source>
</evidence>
<dbReference type="Proteomes" id="UP000270296">
    <property type="component" value="Unassembled WGS sequence"/>
</dbReference>